<dbReference type="AlphaFoldDB" id="A0A9I9CKB1"/>
<name>A0A9I9CKB1_CUCME</name>
<protein>
    <submittedName>
        <fullName evidence="2">Uncharacterized protein</fullName>
    </submittedName>
</protein>
<accession>A0A9I9CKB1</accession>
<dbReference type="Gramene" id="MELO3C004832.2.1">
    <property type="protein sequence ID" value="MELO3C004832.2.1"/>
    <property type="gene ID" value="MELO3C004832.2"/>
</dbReference>
<proteinExistence type="predicted"/>
<feature type="compositionally biased region" description="Acidic residues" evidence="1">
    <location>
        <begin position="9"/>
        <end position="20"/>
    </location>
</feature>
<dbReference type="EnsemblPlants" id="MELO3C004832.2.1">
    <property type="protein sequence ID" value="MELO3C004832.2.1"/>
    <property type="gene ID" value="MELO3C004832.2"/>
</dbReference>
<organism evidence="2">
    <name type="scientific">Cucumis melo</name>
    <name type="common">Muskmelon</name>
    <dbReference type="NCBI Taxonomy" id="3656"/>
    <lineage>
        <taxon>Eukaryota</taxon>
        <taxon>Viridiplantae</taxon>
        <taxon>Streptophyta</taxon>
        <taxon>Embryophyta</taxon>
        <taxon>Tracheophyta</taxon>
        <taxon>Spermatophyta</taxon>
        <taxon>Magnoliopsida</taxon>
        <taxon>eudicotyledons</taxon>
        <taxon>Gunneridae</taxon>
        <taxon>Pentapetalae</taxon>
        <taxon>rosids</taxon>
        <taxon>fabids</taxon>
        <taxon>Cucurbitales</taxon>
        <taxon>Cucurbitaceae</taxon>
        <taxon>Benincaseae</taxon>
        <taxon>Cucumis</taxon>
    </lineage>
</organism>
<reference evidence="2" key="1">
    <citation type="submission" date="2023-03" db="UniProtKB">
        <authorList>
            <consortium name="EnsemblPlants"/>
        </authorList>
    </citation>
    <scope>IDENTIFICATION</scope>
</reference>
<feature type="region of interest" description="Disordered" evidence="1">
    <location>
        <begin position="1"/>
        <end position="78"/>
    </location>
</feature>
<evidence type="ECO:0000256" key="1">
    <source>
        <dbReference type="SAM" id="MobiDB-lite"/>
    </source>
</evidence>
<evidence type="ECO:0000313" key="2">
    <source>
        <dbReference type="EnsemblPlants" id="MELO3C004832.2.1"/>
    </source>
</evidence>
<sequence length="135" mass="15280">MVNQRLEVDGEDEEEKEEDDVPLKCKQQGEEEALGSKRLKSSKANDSEEILSHASTKSPKKKKPANLPLPNKSKSFKATNSQTLTCPKCLRLSKIQIVSLILRNQGKKLIKILPLLYIPRKEPTPRNKGKILYPF</sequence>